<dbReference type="Proteomes" id="UP000799444">
    <property type="component" value="Unassembled WGS sequence"/>
</dbReference>
<gene>
    <name evidence="2" type="ORF">EJ04DRAFT_513869</name>
</gene>
<evidence type="ECO:0000313" key="3">
    <source>
        <dbReference type="Proteomes" id="UP000799444"/>
    </source>
</evidence>
<keyword evidence="1" id="KW-0812">Transmembrane</keyword>
<proteinExistence type="predicted"/>
<dbReference type="AlphaFoldDB" id="A0A9P4V0T6"/>
<keyword evidence="1" id="KW-1133">Transmembrane helix</keyword>
<name>A0A9P4V0T6_9PLEO</name>
<protein>
    <submittedName>
        <fullName evidence="2">Uncharacterized protein</fullName>
    </submittedName>
</protein>
<keyword evidence="1" id="KW-0472">Membrane</keyword>
<organism evidence="2 3">
    <name type="scientific">Polyplosphaeria fusca</name>
    <dbReference type="NCBI Taxonomy" id="682080"/>
    <lineage>
        <taxon>Eukaryota</taxon>
        <taxon>Fungi</taxon>
        <taxon>Dikarya</taxon>
        <taxon>Ascomycota</taxon>
        <taxon>Pezizomycotina</taxon>
        <taxon>Dothideomycetes</taxon>
        <taxon>Pleosporomycetidae</taxon>
        <taxon>Pleosporales</taxon>
        <taxon>Tetraplosphaeriaceae</taxon>
        <taxon>Polyplosphaeria</taxon>
    </lineage>
</organism>
<feature type="transmembrane region" description="Helical" evidence="1">
    <location>
        <begin position="20"/>
        <end position="36"/>
    </location>
</feature>
<comment type="caution">
    <text evidence="2">The sequence shown here is derived from an EMBL/GenBank/DDBJ whole genome shotgun (WGS) entry which is preliminary data.</text>
</comment>
<keyword evidence="3" id="KW-1185">Reference proteome</keyword>
<feature type="non-terminal residue" evidence="2">
    <location>
        <position position="70"/>
    </location>
</feature>
<sequence length="70" mass="8013">MPQLQREIGNPSHVTLRQSILTFSVALCSFQSLFWCDLETSILLFLLPCLGPGFVSMYNIFTVHMPYFVI</sequence>
<reference evidence="2" key="1">
    <citation type="journal article" date="2020" name="Stud. Mycol.">
        <title>101 Dothideomycetes genomes: a test case for predicting lifestyles and emergence of pathogens.</title>
        <authorList>
            <person name="Haridas S."/>
            <person name="Albert R."/>
            <person name="Binder M."/>
            <person name="Bloem J."/>
            <person name="Labutti K."/>
            <person name="Salamov A."/>
            <person name="Andreopoulos B."/>
            <person name="Baker S."/>
            <person name="Barry K."/>
            <person name="Bills G."/>
            <person name="Bluhm B."/>
            <person name="Cannon C."/>
            <person name="Castanera R."/>
            <person name="Culley D."/>
            <person name="Daum C."/>
            <person name="Ezra D."/>
            <person name="Gonzalez J."/>
            <person name="Henrissat B."/>
            <person name="Kuo A."/>
            <person name="Liang C."/>
            <person name="Lipzen A."/>
            <person name="Lutzoni F."/>
            <person name="Magnuson J."/>
            <person name="Mondo S."/>
            <person name="Nolan M."/>
            <person name="Ohm R."/>
            <person name="Pangilinan J."/>
            <person name="Park H.-J."/>
            <person name="Ramirez L."/>
            <person name="Alfaro M."/>
            <person name="Sun H."/>
            <person name="Tritt A."/>
            <person name="Yoshinaga Y."/>
            <person name="Zwiers L.-H."/>
            <person name="Turgeon B."/>
            <person name="Goodwin S."/>
            <person name="Spatafora J."/>
            <person name="Crous P."/>
            <person name="Grigoriev I."/>
        </authorList>
    </citation>
    <scope>NUCLEOTIDE SEQUENCE</scope>
    <source>
        <strain evidence="2">CBS 125425</strain>
    </source>
</reference>
<feature type="transmembrane region" description="Helical" evidence="1">
    <location>
        <begin position="43"/>
        <end position="61"/>
    </location>
</feature>
<dbReference type="EMBL" id="ML996176">
    <property type="protein sequence ID" value="KAF2732511.1"/>
    <property type="molecule type" value="Genomic_DNA"/>
</dbReference>
<accession>A0A9P4V0T6</accession>
<evidence type="ECO:0000256" key="1">
    <source>
        <dbReference type="SAM" id="Phobius"/>
    </source>
</evidence>
<evidence type="ECO:0000313" key="2">
    <source>
        <dbReference type="EMBL" id="KAF2732511.1"/>
    </source>
</evidence>